<sequence length="130" mass="14553">MSVALRIVLIVAAVALVVFLLHSIKRSKMRIEDSLFWVAFSLVILLLSIFPEIAVAASDAFGFMAPVNFIFLFFIFVLILKNFAGSRRVSQLESRVQELAEQVAINQLDHYERSEAAARAQGEEAPEQVK</sequence>
<feature type="transmembrane region" description="Helical" evidence="1">
    <location>
        <begin position="60"/>
        <end position="80"/>
    </location>
</feature>
<evidence type="ECO:0008006" key="4">
    <source>
        <dbReference type="Google" id="ProtNLM"/>
    </source>
</evidence>
<protein>
    <recommendedName>
        <fullName evidence="4">DUF2304 domain-containing protein</fullName>
    </recommendedName>
</protein>
<keyword evidence="1" id="KW-1133">Transmembrane helix</keyword>
<feature type="transmembrane region" description="Helical" evidence="1">
    <location>
        <begin position="35"/>
        <end position="54"/>
    </location>
</feature>
<dbReference type="KEGG" id="ddt:AAY81_01345"/>
<dbReference type="InterPro" id="IPR019277">
    <property type="entry name" value="DUF2304"/>
</dbReference>
<dbReference type="Pfam" id="PF10066">
    <property type="entry name" value="DUF2304"/>
    <property type="match status" value="1"/>
</dbReference>
<dbReference type="OrthoDB" id="3186517at2"/>
<dbReference type="Proteomes" id="UP000182975">
    <property type="component" value="Unassembled WGS sequence"/>
</dbReference>
<evidence type="ECO:0000256" key="1">
    <source>
        <dbReference type="SAM" id="Phobius"/>
    </source>
</evidence>
<reference evidence="3" key="1">
    <citation type="submission" date="2016-10" db="EMBL/GenBank/DDBJ databases">
        <authorList>
            <person name="Varghese N."/>
        </authorList>
    </citation>
    <scope>NUCLEOTIDE SEQUENCE [LARGE SCALE GENOMIC DNA]</scope>
    <source>
        <strain evidence="3">DSM 21843</strain>
    </source>
</reference>
<gene>
    <name evidence="2" type="ORF">SAMN02910314_01711</name>
</gene>
<keyword evidence="1" id="KW-0812">Transmembrane</keyword>
<dbReference type="EMBL" id="FOEC01000013">
    <property type="protein sequence ID" value="SEO95015.1"/>
    <property type="molecule type" value="Genomic_DNA"/>
</dbReference>
<proteinExistence type="predicted"/>
<organism evidence="2 3">
    <name type="scientific">Denitrobacterium detoxificans</name>
    <dbReference type="NCBI Taxonomy" id="79604"/>
    <lineage>
        <taxon>Bacteria</taxon>
        <taxon>Bacillati</taxon>
        <taxon>Actinomycetota</taxon>
        <taxon>Coriobacteriia</taxon>
        <taxon>Eggerthellales</taxon>
        <taxon>Eggerthellaceae</taxon>
        <taxon>Denitrobacterium</taxon>
    </lineage>
</organism>
<feature type="transmembrane region" description="Helical" evidence="1">
    <location>
        <begin position="6"/>
        <end position="23"/>
    </location>
</feature>
<dbReference type="STRING" id="79604.AAY81_01345"/>
<dbReference type="RefSeq" id="WP_066660478.1">
    <property type="nucleotide sequence ID" value="NZ_CP011402.1"/>
</dbReference>
<keyword evidence="3" id="KW-1185">Reference proteome</keyword>
<name>A0A172RWC3_9ACTN</name>
<evidence type="ECO:0000313" key="2">
    <source>
        <dbReference type="EMBL" id="SEO95015.1"/>
    </source>
</evidence>
<evidence type="ECO:0000313" key="3">
    <source>
        <dbReference type="Proteomes" id="UP000182975"/>
    </source>
</evidence>
<accession>A0A172RWC3</accession>
<dbReference type="AlphaFoldDB" id="A0A172RWC3"/>
<keyword evidence="1" id="KW-0472">Membrane</keyword>